<reference evidence="1 2" key="1">
    <citation type="submission" date="2020-02" db="EMBL/GenBank/DDBJ databases">
        <title>Genome analysis of Thermosulfuriphilus ammonigenes ST65T, an anaerobic thermophilic chemolithoautotrophic bacterium isolated from a deep-sea hydrothermal vent.</title>
        <authorList>
            <person name="Slobodkina G."/>
            <person name="Allioux M."/>
            <person name="Merkel A."/>
            <person name="Alain K."/>
            <person name="Jebbar M."/>
            <person name="Slobodkin A."/>
        </authorList>
    </citation>
    <scope>NUCLEOTIDE SEQUENCE [LARGE SCALE GENOMIC DNA]</scope>
    <source>
        <strain evidence="1 2">ST65</strain>
    </source>
</reference>
<keyword evidence="1" id="KW-0418">Kinase</keyword>
<dbReference type="AlphaFoldDB" id="A0A6G7PXW5"/>
<dbReference type="GO" id="GO:0016301">
    <property type="term" value="F:kinase activity"/>
    <property type="evidence" value="ECO:0007669"/>
    <property type="project" value="UniProtKB-KW"/>
</dbReference>
<accession>A0A6G7PXW5</accession>
<sequence length="587" mass="66695">MKRPYAIVKNRILINTALLYCDTLEKLLRSVLFEDIVCRYLRRLKSKTPRRYEELSLALGGDGDENGLLDKILTLLRMLSTNRAEELVTLSPAFASALERRCLLREFVEGLYDYWRHFERYLVLPAPSGTKAPQADLYHSQFVTINEELKMLILRLYRTVITNLTGESIRVYRQLPAATNLGVLTERIDWDIPSEDYHGLKEVPFIRYVLFEPPIIFYPRQNKRRGAFIELPENPLKGLKLSSEEWFCYPAKVGRLTIFIFFHRDFASLGFSLSNLFELADREAISGQRPEAVLVFGGPPVGREGISFFYEDKENDFVVGYVVGSEDADYFGYLKKTTLTLHNLIMIKRGSLPLHGAGVHIELKDGSAANLIIVGDSGAGKSETLEAFRVLAEDHLSEMIIIFDDMGSLALSRDDILCYGTEVGAFLRLDDLSPGFAFAEIDRSIFMNPHLTNARIVIPVAYYHQVVMGHPVDIFLYANNYEQVDRERPIIEFFPSPDEALGVFRSGARMAKGTTDEKGLVHSYFANPFGAPQRKEAHEILARQFFEAMFERQVKVGQVRTRLAIDGYEQDGPLAAAQAIFDLIRNL</sequence>
<keyword evidence="2" id="KW-1185">Reference proteome</keyword>
<proteinExistence type="predicted"/>
<keyword evidence="1" id="KW-0808">Transferase</keyword>
<name>A0A6G7PXW5_9BACT</name>
<dbReference type="SUPFAM" id="SSF53795">
    <property type="entry name" value="PEP carboxykinase-like"/>
    <property type="match status" value="1"/>
</dbReference>
<evidence type="ECO:0000313" key="2">
    <source>
        <dbReference type="Proteomes" id="UP000502179"/>
    </source>
</evidence>
<dbReference type="KEGG" id="tav:G4V39_09160"/>
<evidence type="ECO:0000313" key="1">
    <source>
        <dbReference type="EMBL" id="QIJ72427.1"/>
    </source>
</evidence>
<keyword evidence="1" id="KW-0670">Pyruvate</keyword>
<dbReference type="EMBL" id="CP048877">
    <property type="protein sequence ID" value="QIJ72427.1"/>
    <property type="molecule type" value="Genomic_DNA"/>
</dbReference>
<dbReference type="Proteomes" id="UP000502179">
    <property type="component" value="Chromosome"/>
</dbReference>
<protein>
    <submittedName>
        <fullName evidence="1">Phosphoenolpyruvate carboxykinase</fullName>
    </submittedName>
</protein>
<gene>
    <name evidence="1" type="ORF">G4V39_09160</name>
</gene>
<organism evidence="1 2">
    <name type="scientific">Thermosulfuriphilus ammonigenes</name>
    <dbReference type="NCBI Taxonomy" id="1936021"/>
    <lineage>
        <taxon>Bacteria</taxon>
        <taxon>Pseudomonadati</taxon>
        <taxon>Thermodesulfobacteriota</taxon>
        <taxon>Thermodesulfobacteria</taxon>
        <taxon>Thermodesulfobacteriales</taxon>
        <taxon>Thermodesulfobacteriaceae</taxon>
        <taxon>Thermosulfuriphilus</taxon>
    </lineage>
</organism>
<dbReference type="RefSeq" id="WP_166032644.1">
    <property type="nucleotide sequence ID" value="NZ_CP048877.1"/>
</dbReference>